<evidence type="ECO:0000313" key="1">
    <source>
        <dbReference type="EMBL" id="VDO99941.1"/>
    </source>
</evidence>
<protein>
    <submittedName>
        <fullName evidence="1">Uncharacterized protein</fullName>
    </submittedName>
</protein>
<gene>
    <name evidence="1" type="ORF">SMRZ_LOCUS12358</name>
</gene>
<keyword evidence="2" id="KW-1185">Reference proteome</keyword>
<evidence type="ECO:0000313" key="2">
    <source>
        <dbReference type="Proteomes" id="UP000277204"/>
    </source>
</evidence>
<reference evidence="1 2" key="1">
    <citation type="submission" date="2018-11" db="EMBL/GenBank/DDBJ databases">
        <authorList>
            <consortium name="Pathogen Informatics"/>
        </authorList>
    </citation>
    <scope>NUCLEOTIDE SEQUENCE [LARGE SCALE GENOMIC DNA]</scope>
    <source>
        <strain evidence="1 2">Zambia</strain>
    </source>
</reference>
<sequence length="57" mass="6418">MLLSSVHIDSKSFGLSCMTESIFHGLFSQFISYFSLIFCVVKSHSLSRIKSSLLDNE</sequence>
<dbReference type="AlphaFoldDB" id="A0A183M8I5"/>
<proteinExistence type="predicted"/>
<organism evidence="1 2">
    <name type="scientific">Schistosoma margrebowiei</name>
    <dbReference type="NCBI Taxonomy" id="48269"/>
    <lineage>
        <taxon>Eukaryota</taxon>
        <taxon>Metazoa</taxon>
        <taxon>Spiralia</taxon>
        <taxon>Lophotrochozoa</taxon>
        <taxon>Platyhelminthes</taxon>
        <taxon>Trematoda</taxon>
        <taxon>Digenea</taxon>
        <taxon>Strigeidida</taxon>
        <taxon>Schistosomatoidea</taxon>
        <taxon>Schistosomatidae</taxon>
        <taxon>Schistosoma</taxon>
    </lineage>
</organism>
<accession>A0A183M8I5</accession>
<name>A0A183M8I5_9TREM</name>
<dbReference type="EMBL" id="UZAI01007686">
    <property type="protein sequence ID" value="VDO99941.1"/>
    <property type="molecule type" value="Genomic_DNA"/>
</dbReference>
<dbReference type="Proteomes" id="UP000277204">
    <property type="component" value="Unassembled WGS sequence"/>
</dbReference>